<dbReference type="AlphaFoldDB" id="A0A1I0Y2V6"/>
<reference evidence="1 2" key="1">
    <citation type="submission" date="2016-10" db="EMBL/GenBank/DDBJ databases">
        <authorList>
            <person name="de Groot N.N."/>
        </authorList>
    </citation>
    <scope>NUCLEOTIDE SEQUENCE [LARGE SCALE GENOMIC DNA]</scope>
    <source>
        <strain evidence="1 2">DSM 5522</strain>
    </source>
</reference>
<gene>
    <name evidence="1" type="ORF">SAMN05216249_10868</name>
</gene>
<evidence type="ECO:0000313" key="1">
    <source>
        <dbReference type="EMBL" id="SFB06950.1"/>
    </source>
</evidence>
<keyword evidence="2" id="KW-1185">Reference proteome</keyword>
<proteinExistence type="predicted"/>
<evidence type="ECO:0000313" key="2">
    <source>
        <dbReference type="Proteomes" id="UP000198838"/>
    </source>
</evidence>
<name>A0A1I0Y2V6_9FIRM</name>
<dbReference type="EMBL" id="FOJY01000008">
    <property type="protein sequence ID" value="SFB06950.1"/>
    <property type="molecule type" value="Genomic_DNA"/>
</dbReference>
<sequence>MTRGRAYLKPKKGEWIESTQLLYDMGIEFPYGNGIKLISGFLRKQLESKKKLDILLKSLFQVWDKDGYIVDEDDQLSFLLGFDDVPQIDGVGDDYSYIMNCSSDKDKIYVAGEEFIIDKNEMIVLSFSRVVMRIRKQTGKTNLLFNEDEVTICTEALDFYNRIFIGQYDNIVSRLSWRLNDSTTLHDKRYVCEHILLAIRGIIMRDTDLDRYGFSASLGIWSDHTDIRAINSYDMQQVIRYNLAYAKHPEGGYTVDYNKPLIKGNLPVIKCSCENANEAFVETVTCTSNHLQILDDALMMFYHLYSVNIRELFEYYTDDEMALELAGLIEKLLSGIKPDRQFVEEIKKVWKKVIFAGGVFSEEK</sequence>
<dbReference type="RefSeq" id="WP_092872058.1">
    <property type="nucleotide sequence ID" value="NZ_FOJY01000008.1"/>
</dbReference>
<protein>
    <submittedName>
        <fullName evidence="1">Uncharacterized protein</fullName>
    </submittedName>
</protein>
<dbReference type="Proteomes" id="UP000198838">
    <property type="component" value="Unassembled WGS sequence"/>
</dbReference>
<dbReference type="STRING" id="1120918.SAMN05216249_10868"/>
<dbReference type="OrthoDB" id="2019104at2"/>
<organism evidence="1 2">
    <name type="scientific">Acetitomaculum ruminis DSM 5522</name>
    <dbReference type="NCBI Taxonomy" id="1120918"/>
    <lineage>
        <taxon>Bacteria</taxon>
        <taxon>Bacillati</taxon>
        <taxon>Bacillota</taxon>
        <taxon>Clostridia</taxon>
        <taxon>Lachnospirales</taxon>
        <taxon>Lachnospiraceae</taxon>
        <taxon>Acetitomaculum</taxon>
    </lineage>
</organism>
<accession>A0A1I0Y2V6</accession>